<evidence type="ECO:0000256" key="1">
    <source>
        <dbReference type="SAM" id="MobiDB-lite"/>
    </source>
</evidence>
<protein>
    <submittedName>
        <fullName evidence="2">Uncharacterized protein</fullName>
    </submittedName>
</protein>
<dbReference type="EMBL" id="BTGU01000024">
    <property type="protein sequence ID" value="GMN46980.1"/>
    <property type="molecule type" value="Genomic_DNA"/>
</dbReference>
<sequence>MNQNLTDVAIFSPKVMTDLVEEIVILKEIAILEYVVTDLAVEITIQRRSRWKLTNQRMSQPPAVKDRSSQPKESRVGGGNRMKSDKISLSST</sequence>
<evidence type="ECO:0000313" key="3">
    <source>
        <dbReference type="Proteomes" id="UP001187192"/>
    </source>
</evidence>
<organism evidence="2 3">
    <name type="scientific">Ficus carica</name>
    <name type="common">Common fig</name>
    <dbReference type="NCBI Taxonomy" id="3494"/>
    <lineage>
        <taxon>Eukaryota</taxon>
        <taxon>Viridiplantae</taxon>
        <taxon>Streptophyta</taxon>
        <taxon>Embryophyta</taxon>
        <taxon>Tracheophyta</taxon>
        <taxon>Spermatophyta</taxon>
        <taxon>Magnoliopsida</taxon>
        <taxon>eudicotyledons</taxon>
        <taxon>Gunneridae</taxon>
        <taxon>Pentapetalae</taxon>
        <taxon>rosids</taxon>
        <taxon>fabids</taxon>
        <taxon>Rosales</taxon>
        <taxon>Moraceae</taxon>
        <taxon>Ficeae</taxon>
        <taxon>Ficus</taxon>
    </lineage>
</organism>
<feature type="compositionally biased region" description="Basic and acidic residues" evidence="1">
    <location>
        <begin position="64"/>
        <end position="75"/>
    </location>
</feature>
<gene>
    <name evidence="2" type="ORF">TIFTF001_016164</name>
</gene>
<evidence type="ECO:0000313" key="2">
    <source>
        <dbReference type="EMBL" id="GMN46980.1"/>
    </source>
</evidence>
<proteinExistence type="predicted"/>
<name>A0AA88A8G8_FICCA</name>
<dbReference type="Proteomes" id="UP001187192">
    <property type="component" value="Unassembled WGS sequence"/>
</dbReference>
<comment type="caution">
    <text evidence="2">The sequence shown here is derived from an EMBL/GenBank/DDBJ whole genome shotgun (WGS) entry which is preliminary data.</text>
</comment>
<feature type="region of interest" description="Disordered" evidence="1">
    <location>
        <begin position="54"/>
        <end position="92"/>
    </location>
</feature>
<reference evidence="2" key="1">
    <citation type="submission" date="2023-07" db="EMBL/GenBank/DDBJ databases">
        <title>draft genome sequence of fig (Ficus carica).</title>
        <authorList>
            <person name="Takahashi T."/>
            <person name="Nishimura K."/>
        </authorList>
    </citation>
    <scope>NUCLEOTIDE SEQUENCE</scope>
</reference>
<accession>A0AA88A8G8</accession>
<keyword evidence="3" id="KW-1185">Reference proteome</keyword>
<dbReference type="AlphaFoldDB" id="A0AA88A8G8"/>